<proteinExistence type="predicted"/>
<dbReference type="KEGG" id="pum:HGP31_17130"/>
<dbReference type="EMBL" id="CP051487">
    <property type="protein sequence ID" value="QJC79955.1"/>
    <property type="molecule type" value="Genomic_DNA"/>
</dbReference>
<sequence length="101" mass="11661">MSKSKYRGDPRELAIFERLLPQSGMFLVDERLGKDSSVIYRSRNNEIEAACIKRHRPSQSKPDFSVYIEGDYWGNMNGKLFEDVPALAYALKKRGLTQVEF</sequence>
<dbReference type="GeneID" id="72195322"/>
<organism evidence="1 2">
    <name type="scientific">Pseudomonas umsongensis</name>
    <dbReference type="NCBI Taxonomy" id="198618"/>
    <lineage>
        <taxon>Bacteria</taxon>
        <taxon>Pseudomonadati</taxon>
        <taxon>Pseudomonadota</taxon>
        <taxon>Gammaproteobacteria</taxon>
        <taxon>Pseudomonadales</taxon>
        <taxon>Pseudomonadaceae</taxon>
        <taxon>Pseudomonas</taxon>
    </lineage>
</organism>
<evidence type="ECO:0000313" key="2">
    <source>
        <dbReference type="Proteomes" id="UP000501367"/>
    </source>
</evidence>
<dbReference type="AlphaFoldDB" id="A0AAE6ZV54"/>
<accession>A0AAE6ZV54</accession>
<name>A0AAE6ZV54_9PSED</name>
<gene>
    <name evidence="1" type="ORF">HGP31_17130</name>
</gene>
<protein>
    <submittedName>
        <fullName evidence="1">Uncharacterized protein</fullName>
    </submittedName>
</protein>
<evidence type="ECO:0000313" key="1">
    <source>
        <dbReference type="EMBL" id="QJC79955.1"/>
    </source>
</evidence>
<dbReference type="Proteomes" id="UP000501367">
    <property type="component" value="Chromosome"/>
</dbReference>
<dbReference type="RefSeq" id="WP_168758271.1">
    <property type="nucleotide sequence ID" value="NZ_CP051487.1"/>
</dbReference>
<reference evidence="1 2" key="1">
    <citation type="submission" date="2020-04" db="EMBL/GenBank/DDBJ databases">
        <authorList>
            <person name="Yao Y."/>
            <person name="He Z."/>
        </authorList>
    </citation>
    <scope>NUCLEOTIDE SEQUENCE [LARGE SCALE GENOMIC DNA]</scope>
    <source>
        <strain evidence="1 2">CY-1</strain>
    </source>
</reference>